<feature type="active site" evidence="7">
    <location>
        <position position="379"/>
    </location>
</feature>
<sequence>MDWTGAPLRCIWGAMEQVMIERLGHQGDGIAQGADGTVFVPGALPGEVVEGEVAGDQMAAPRILTPSSMRVKAPCRHARSCGGCQLQHAREDFTESWKQQVVRNALSAHGLECDFRPCAISAPQTRRRAAFSATRTKKGALAGFHMKRSDVIISVPDCLLVDPALAAALPLVEELAVLGASRKGEISVLVTQSGSGLDVAVTGGKELDAQLQSDLAAIARAHGCARIAWGDEVALTRMPATQVMGRAEVVPPPGAFLQATPEGEAALLADVREIVGDAGHVVDLFAGCGTFALPLAENARVHAVEGDKAMTAALDKGWRMAKGLRHVTTEARDLFRNPLLPDELRRFEAAVIDPPRAGAEAQIAQLVEARIPRIAHVSCNPVTFARDAAALVGAGYTLDWLRVVDQFRWSTHVELVAAFTRP</sequence>
<dbReference type="AlphaFoldDB" id="A0A8J3EHB1"/>
<feature type="active site" description="Nucleophile" evidence="6">
    <location>
        <position position="379"/>
    </location>
</feature>
<reference evidence="9" key="1">
    <citation type="journal article" date="2014" name="Int. J. Syst. Evol. Microbiol.">
        <title>Complete genome sequence of Corynebacterium casei LMG S-19264T (=DSM 44701T), isolated from a smear-ripened cheese.</title>
        <authorList>
            <consortium name="US DOE Joint Genome Institute (JGI-PGF)"/>
            <person name="Walter F."/>
            <person name="Albersmeier A."/>
            <person name="Kalinowski J."/>
            <person name="Ruckert C."/>
        </authorList>
    </citation>
    <scope>NUCLEOTIDE SEQUENCE</scope>
    <source>
        <strain evidence="9">CGMCC 1.15762</strain>
    </source>
</reference>
<dbReference type="InterPro" id="IPR012340">
    <property type="entry name" value="NA-bd_OB-fold"/>
</dbReference>
<keyword evidence="4 6" id="KW-0949">S-adenosyl-L-methionine</keyword>
<organism evidence="9 10">
    <name type="scientific">Salipiger pallidus</name>
    <dbReference type="NCBI Taxonomy" id="1775170"/>
    <lineage>
        <taxon>Bacteria</taxon>
        <taxon>Pseudomonadati</taxon>
        <taxon>Pseudomonadota</taxon>
        <taxon>Alphaproteobacteria</taxon>
        <taxon>Rhodobacterales</taxon>
        <taxon>Roseobacteraceae</taxon>
        <taxon>Salipiger</taxon>
    </lineage>
</organism>
<dbReference type="PANTHER" id="PTHR11061:SF49">
    <property type="entry name" value="23S RRNA (URACIL(1939)-C(5))-METHYLTRANSFERASE RLMD"/>
    <property type="match status" value="1"/>
</dbReference>
<dbReference type="SUPFAM" id="SSF53335">
    <property type="entry name" value="S-adenosyl-L-methionine-dependent methyltransferases"/>
    <property type="match status" value="1"/>
</dbReference>
<evidence type="ECO:0000313" key="10">
    <source>
        <dbReference type="Proteomes" id="UP000617145"/>
    </source>
</evidence>
<accession>A0A8J3EHB1</accession>
<dbReference type="InterPro" id="IPR002792">
    <property type="entry name" value="TRAM_dom"/>
</dbReference>
<reference evidence="9" key="2">
    <citation type="submission" date="2020-09" db="EMBL/GenBank/DDBJ databases">
        <authorList>
            <person name="Sun Q."/>
            <person name="Zhou Y."/>
        </authorList>
    </citation>
    <scope>NUCLEOTIDE SEQUENCE</scope>
    <source>
        <strain evidence="9">CGMCC 1.15762</strain>
    </source>
</reference>
<dbReference type="InterPro" id="IPR010280">
    <property type="entry name" value="U5_MeTrfase_fam"/>
</dbReference>
<keyword evidence="1" id="KW-0479">Metal-binding</keyword>
<feature type="domain" description="TRAM" evidence="8">
    <location>
        <begin position="9"/>
        <end position="65"/>
    </location>
</feature>
<evidence type="ECO:0000256" key="5">
    <source>
        <dbReference type="ARBA" id="ARBA00023014"/>
    </source>
</evidence>
<dbReference type="InterPro" id="IPR029063">
    <property type="entry name" value="SAM-dependent_MTases_sf"/>
</dbReference>
<evidence type="ECO:0000256" key="6">
    <source>
        <dbReference type="PROSITE-ProRule" id="PRU01024"/>
    </source>
</evidence>
<dbReference type="GO" id="GO:0070041">
    <property type="term" value="F:rRNA (uridine-C5-)-methyltransferase activity"/>
    <property type="evidence" value="ECO:0007669"/>
    <property type="project" value="TreeGrafter"/>
</dbReference>
<dbReference type="Proteomes" id="UP000617145">
    <property type="component" value="Unassembled WGS sequence"/>
</dbReference>
<keyword evidence="1" id="KW-0004">4Fe-4S</keyword>
<comment type="caution">
    <text evidence="9">The sequence shown here is derived from an EMBL/GenBank/DDBJ whole genome shotgun (WGS) entry which is preliminary data.</text>
</comment>
<feature type="binding site" evidence="6">
    <location>
        <position position="353"/>
    </location>
    <ligand>
        <name>S-adenosyl-L-methionine</name>
        <dbReference type="ChEBI" id="CHEBI:59789"/>
    </ligand>
</feature>
<dbReference type="GO" id="GO:0070475">
    <property type="term" value="P:rRNA base methylation"/>
    <property type="evidence" value="ECO:0007669"/>
    <property type="project" value="TreeGrafter"/>
</dbReference>
<name>A0A8J3EHB1_9RHOB</name>
<dbReference type="InterPro" id="IPR030390">
    <property type="entry name" value="MeTrfase_TrmA_AS"/>
</dbReference>
<comment type="similarity">
    <text evidence="6">Belongs to the class I-like SAM-binding methyltransferase superfamily. RNA M5U methyltransferase family.</text>
</comment>
<dbReference type="PROSITE" id="PS51687">
    <property type="entry name" value="SAM_MT_RNA_M5U"/>
    <property type="match status" value="1"/>
</dbReference>
<dbReference type="GO" id="GO:0051539">
    <property type="term" value="F:4 iron, 4 sulfur cluster binding"/>
    <property type="evidence" value="ECO:0007669"/>
    <property type="project" value="UniProtKB-KW"/>
</dbReference>
<proteinExistence type="inferred from homology"/>
<gene>
    <name evidence="9" type="primary">TrmA</name>
    <name evidence="9" type="ORF">GCM10011415_30190</name>
</gene>
<dbReference type="CDD" id="cd02440">
    <property type="entry name" value="AdoMet_MTases"/>
    <property type="match status" value="1"/>
</dbReference>
<dbReference type="PROSITE" id="PS01230">
    <property type="entry name" value="TRMA_1"/>
    <property type="match status" value="1"/>
</dbReference>
<evidence type="ECO:0000259" key="8">
    <source>
        <dbReference type="PROSITE" id="PS50926"/>
    </source>
</evidence>
<feature type="binding site" evidence="6">
    <location>
        <position position="258"/>
    </location>
    <ligand>
        <name>S-adenosyl-L-methionine</name>
        <dbReference type="ChEBI" id="CHEBI:59789"/>
    </ligand>
</feature>
<evidence type="ECO:0000256" key="3">
    <source>
        <dbReference type="ARBA" id="ARBA00022679"/>
    </source>
</evidence>
<protein>
    <submittedName>
        <fullName evidence="9">RNA methyltransferase</fullName>
    </submittedName>
</protein>
<keyword evidence="5" id="KW-0411">Iron-sulfur</keyword>
<evidence type="ECO:0000313" key="9">
    <source>
        <dbReference type="EMBL" id="GGG79065.1"/>
    </source>
</evidence>
<evidence type="ECO:0000256" key="2">
    <source>
        <dbReference type="ARBA" id="ARBA00022603"/>
    </source>
</evidence>
<feature type="binding site" evidence="6">
    <location>
        <position position="285"/>
    </location>
    <ligand>
        <name>S-adenosyl-L-methionine</name>
        <dbReference type="ChEBI" id="CHEBI:59789"/>
    </ligand>
</feature>
<dbReference type="Gene3D" id="2.40.50.140">
    <property type="entry name" value="Nucleic acid-binding proteins"/>
    <property type="match status" value="1"/>
</dbReference>
<dbReference type="Gene3D" id="2.40.50.1070">
    <property type="match status" value="1"/>
</dbReference>
<feature type="binding site" evidence="6">
    <location>
        <position position="305"/>
    </location>
    <ligand>
        <name>S-adenosyl-L-methionine</name>
        <dbReference type="ChEBI" id="CHEBI:59789"/>
    </ligand>
</feature>
<dbReference type="Pfam" id="PF01938">
    <property type="entry name" value="TRAM"/>
    <property type="match status" value="1"/>
</dbReference>
<evidence type="ECO:0000256" key="4">
    <source>
        <dbReference type="ARBA" id="ARBA00022691"/>
    </source>
</evidence>
<keyword evidence="1" id="KW-0408">Iron</keyword>
<dbReference type="Pfam" id="PF05958">
    <property type="entry name" value="tRNA_U5-meth_tr"/>
    <property type="match status" value="1"/>
</dbReference>
<keyword evidence="2 6" id="KW-0489">Methyltransferase</keyword>
<dbReference type="SUPFAM" id="SSF50249">
    <property type="entry name" value="Nucleic acid-binding proteins"/>
    <property type="match status" value="1"/>
</dbReference>
<dbReference type="EMBL" id="BMJV01000006">
    <property type="protein sequence ID" value="GGG79065.1"/>
    <property type="molecule type" value="Genomic_DNA"/>
</dbReference>
<keyword evidence="3 6" id="KW-0808">Transferase</keyword>
<dbReference type="PANTHER" id="PTHR11061">
    <property type="entry name" value="RNA M5U METHYLTRANSFERASE"/>
    <property type="match status" value="1"/>
</dbReference>
<dbReference type="Gene3D" id="3.40.50.150">
    <property type="entry name" value="Vaccinia Virus protein VP39"/>
    <property type="match status" value="1"/>
</dbReference>
<dbReference type="PROSITE" id="PS50926">
    <property type="entry name" value="TRAM"/>
    <property type="match status" value="1"/>
</dbReference>
<evidence type="ECO:0000256" key="7">
    <source>
        <dbReference type="PROSITE-ProRule" id="PRU10015"/>
    </source>
</evidence>
<keyword evidence="10" id="KW-1185">Reference proteome</keyword>
<evidence type="ECO:0000256" key="1">
    <source>
        <dbReference type="ARBA" id="ARBA00022485"/>
    </source>
</evidence>